<keyword evidence="1" id="KW-0472">Membrane</keyword>
<evidence type="ECO:0000313" key="2">
    <source>
        <dbReference type="EMBL" id="PZQ50205.1"/>
    </source>
</evidence>
<feature type="transmembrane region" description="Helical" evidence="1">
    <location>
        <begin position="176"/>
        <end position="196"/>
    </location>
</feature>
<dbReference type="AlphaFoldDB" id="A0A2W5NHG8"/>
<protein>
    <recommendedName>
        <fullName evidence="4">DUF1275 domain-containing protein</fullName>
    </recommendedName>
</protein>
<keyword evidence="1" id="KW-0812">Transmembrane</keyword>
<dbReference type="Pfam" id="PF06912">
    <property type="entry name" value="DUF1275"/>
    <property type="match status" value="1"/>
</dbReference>
<keyword evidence="1" id="KW-1133">Transmembrane helix</keyword>
<feature type="transmembrane region" description="Helical" evidence="1">
    <location>
        <begin position="82"/>
        <end position="103"/>
    </location>
</feature>
<dbReference type="EMBL" id="QFPW01000005">
    <property type="protein sequence ID" value="PZQ50205.1"/>
    <property type="molecule type" value="Genomic_DNA"/>
</dbReference>
<dbReference type="PANTHER" id="PTHR37314">
    <property type="entry name" value="SLR0142 PROTEIN"/>
    <property type="match status" value="1"/>
</dbReference>
<evidence type="ECO:0008006" key="4">
    <source>
        <dbReference type="Google" id="ProtNLM"/>
    </source>
</evidence>
<feature type="transmembrane region" description="Helical" evidence="1">
    <location>
        <begin position="109"/>
        <end position="125"/>
    </location>
</feature>
<evidence type="ECO:0000256" key="1">
    <source>
        <dbReference type="SAM" id="Phobius"/>
    </source>
</evidence>
<evidence type="ECO:0000313" key="3">
    <source>
        <dbReference type="Proteomes" id="UP000249185"/>
    </source>
</evidence>
<feature type="transmembrane region" description="Helical" evidence="1">
    <location>
        <begin position="34"/>
        <end position="61"/>
    </location>
</feature>
<comment type="caution">
    <text evidence="2">The sequence shown here is derived from an EMBL/GenBank/DDBJ whole genome shotgun (WGS) entry which is preliminary data.</text>
</comment>
<sequence>MKPAPVLAFNAGYVDTLGFLSLHGLFTAHVTGNFVTIGAALALGSSGIVTKLLALPVFCVVVMGTRLAGRALAARHFPDLRLLLWAKIALLTLAAGAALAHGPFSDADAPWAMLTGLALVAAMAIQNATHRTHMSADAPSTLMTGTTTQIMIDLVDLARPRSEEARAVAGGRLKRLSLSLAGFALGCAVAAGGYLALGMASFLLPPLVAVLGLAAVEAQVRSGATAA</sequence>
<gene>
    <name evidence="2" type="ORF">DI556_08895</name>
</gene>
<dbReference type="InterPro" id="IPR010699">
    <property type="entry name" value="DUF1275"/>
</dbReference>
<dbReference type="PANTHER" id="PTHR37314:SF5">
    <property type="entry name" value="SLR0142 PROTEIN"/>
    <property type="match status" value="1"/>
</dbReference>
<accession>A0A2W5NHG8</accession>
<proteinExistence type="predicted"/>
<name>A0A2W5NHG8_RHOSU</name>
<dbReference type="Proteomes" id="UP000249185">
    <property type="component" value="Unassembled WGS sequence"/>
</dbReference>
<feature type="transmembrane region" description="Helical" evidence="1">
    <location>
        <begin position="7"/>
        <end position="28"/>
    </location>
</feature>
<organism evidence="2 3">
    <name type="scientific">Rhodovulum sulfidophilum</name>
    <name type="common">Rhodobacter sulfidophilus</name>
    <dbReference type="NCBI Taxonomy" id="35806"/>
    <lineage>
        <taxon>Bacteria</taxon>
        <taxon>Pseudomonadati</taxon>
        <taxon>Pseudomonadota</taxon>
        <taxon>Alphaproteobacteria</taxon>
        <taxon>Rhodobacterales</taxon>
        <taxon>Paracoccaceae</taxon>
        <taxon>Rhodovulum</taxon>
    </lineage>
</organism>
<reference evidence="2 3" key="1">
    <citation type="submission" date="2017-08" db="EMBL/GenBank/DDBJ databases">
        <title>Infants hospitalized years apart are colonized by the same room-sourced microbial strains.</title>
        <authorList>
            <person name="Brooks B."/>
            <person name="Olm M.R."/>
            <person name="Firek B.A."/>
            <person name="Baker R."/>
            <person name="Thomas B.C."/>
            <person name="Morowitz M.J."/>
            <person name="Banfield J.F."/>
        </authorList>
    </citation>
    <scope>NUCLEOTIDE SEQUENCE [LARGE SCALE GENOMIC DNA]</scope>
    <source>
        <strain evidence="2">S2_005_002_R2_34</strain>
    </source>
</reference>